<name>A0A640WJH3_9GAMM</name>
<protein>
    <submittedName>
        <fullName evidence="1">OsmC family protein</fullName>
    </submittedName>
</protein>
<dbReference type="InterPro" id="IPR036102">
    <property type="entry name" value="OsmC/Ohrsf"/>
</dbReference>
<dbReference type="AlphaFoldDB" id="A0A640WJH3"/>
<dbReference type="PANTHER" id="PTHR42830">
    <property type="entry name" value="OSMOTICALLY INDUCIBLE FAMILY PROTEIN"/>
    <property type="match status" value="1"/>
</dbReference>
<keyword evidence="2" id="KW-1185">Reference proteome</keyword>
<dbReference type="InterPro" id="IPR003718">
    <property type="entry name" value="OsmC/Ohr_fam"/>
</dbReference>
<proteinExistence type="predicted"/>
<sequence>MTIKKSGSAEWKGSLKKGKGVVSTESGALEQNPYGFNTRFEGQPGTNPEELIASAHASCFSMALSMMLGEEGIEPDSIKTDATVIMEQDDSGFTITEVQLKTVAKIPGADQATFDSAAQKAKEGCPISKLLNARISLDAKLES</sequence>
<dbReference type="NCBIfam" id="TIGR03562">
    <property type="entry name" value="osmo_induc_OsmC"/>
    <property type="match status" value="1"/>
</dbReference>
<dbReference type="InterPro" id="IPR015946">
    <property type="entry name" value="KH_dom-like_a/b"/>
</dbReference>
<dbReference type="GO" id="GO:0004601">
    <property type="term" value="F:peroxidase activity"/>
    <property type="evidence" value="ECO:0007669"/>
    <property type="project" value="InterPro"/>
</dbReference>
<evidence type="ECO:0000313" key="2">
    <source>
        <dbReference type="Proteomes" id="UP000466024"/>
    </source>
</evidence>
<dbReference type="SUPFAM" id="SSF82784">
    <property type="entry name" value="OsmC-like"/>
    <property type="match status" value="1"/>
</dbReference>
<reference evidence="1 2" key="1">
    <citation type="submission" date="2019-08" db="EMBL/GenBank/DDBJ databases">
        <title>Bioinformatics analysis of the strain L3 and L5.</title>
        <authorList>
            <person name="Li X."/>
        </authorList>
    </citation>
    <scope>NUCLEOTIDE SEQUENCE [LARGE SCALE GENOMIC DNA]</scope>
    <source>
        <strain evidence="1 2">L3</strain>
    </source>
</reference>
<organism evidence="1 2">
    <name type="scientific">Salinicola corii</name>
    <dbReference type="NCBI Taxonomy" id="2606937"/>
    <lineage>
        <taxon>Bacteria</taxon>
        <taxon>Pseudomonadati</taxon>
        <taxon>Pseudomonadota</taxon>
        <taxon>Gammaproteobacteria</taxon>
        <taxon>Oceanospirillales</taxon>
        <taxon>Halomonadaceae</taxon>
        <taxon>Salinicola</taxon>
    </lineage>
</organism>
<dbReference type="RefSeq" id="WP_149433801.1">
    <property type="nucleotide sequence ID" value="NZ_VTPX01000001.1"/>
</dbReference>
<comment type="caution">
    <text evidence="1">The sequence shown here is derived from an EMBL/GenBank/DDBJ whole genome shotgun (WGS) entry which is preliminary data.</text>
</comment>
<dbReference type="GO" id="GO:0006979">
    <property type="term" value="P:response to oxidative stress"/>
    <property type="evidence" value="ECO:0007669"/>
    <property type="project" value="InterPro"/>
</dbReference>
<dbReference type="Gene3D" id="3.30.300.20">
    <property type="match status" value="1"/>
</dbReference>
<dbReference type="PANTHER" id="PTHR42830:SF1">
    <property type="entry name" value="OSMOTICALLY INDUCIBLE FAMILY PROTEIN"/>
    <property type="match status" value="1"/>
</dbReference>
<dbReference type="Pfam" id="PF02566">
    <property type="entry name" value="OsmC"/>
    <property type="match status" value="1"/>
</dbReference>
<gene>
    <name evidence="1" type="ORF">F0A16_02495</name>
</gene>
<dbReference type="InterPro" id="IPR052707">
    <property type="entry name" value="OsmC_Ohr_Peroxiredoxin"/>
</dbReference>
<dbReference type="InterPro" id="IPR019904">
    <property type="entry name" value="Peroxiredoxin_OsmC"/>
</dbReference>
<dbReference type="Proteomes" id="UP000466024">
    <property type="component" value="Unassembled WGS sequence"/>
</dbReference>
<evidence type="ECO:0000313" key="1">
    <source>
        <dbReference type="EMBL" id="KAA0020682.1"/>
    </source>
</evidence>
<dbReference type="EMBL" id="VTPX01000001">
    <property type="protein sequence ID" value="KAA0020682.1"/>
    <property type="molecule type" value="Genomic_DNA"/>
</dbReference>
<accession>A0A640WJH3</accession>